<dbReference type="InterPro" id="IPR009056">
    <property type="entry name" value="Cyt_c-like_dom"/>
</dbReference>
<dbReference type="GO" id="GO:0020037">
    <property type="term" value="F:heme binding"/>
    <property type="evidence" value="ECO:0007669"/>
    <property type="project" value="InterPro"/>
</dbReference>
<feature type="binding site" evidence="9">
    <location>
        <position position="702"/>
    </location>
    <ligand>
        <name>ATP</name>
        <dbReference type="ChEBI" id="CHEBI:30616"/>
    </ligand>
</feature>
<feature type="binding site" evidence="9">
    <location>
        <position position="1021"/>
    </location>
    <ligand>
        <name>ATP</name>
        <dbReference type="ChEBI" id="CHEBI:30616"/>
    </ligand>
</feature>
<evidence type="ECO:0000259" key="11">
    <source>
        <dbReference type="PROSITE" id="PS51007"/>
    </source>
</evidence>
<dbReference type="SUPFAM" id="SSF56112">
    <property type="entry name" value="Protein kinase-like (PK-like)"/>
    <property type="match status" value="4"/>
</dbReference>
<dbReference type="PROSITE" id="PS00107">
    <property type="entry name" value="PROTEIN_KINASE_ATP"/>
    <property type="match status" value="2"/>
</dbReference>
<feature type="domain" description="Protein kinase" evidence="10">
    <location>
        <begin position="672"/>
        <end position="944"/>
    </location>
</feature>
<keyword evidence="6 9" id="KW-0067">ATP-binding</keyword>
<dbReference type="GO" id="GO:0046872">
    <property type="term" value="F:metal ion binding"/>
    <property type="evidence" value="ECO:0007669"/>
    <property type="project" value="UniProtKB-KW"/>
</dbReference>
<dbReference type="PANTHER" id="PTHR27003:SF467">
    <property type="entry name" value="PROTEIN KINASE DOMAIN-CONTAINING PROTEIN"/>
    <property type="match status" value="1"/>
</dbReference>
<dbReference type="PROSITE" id="PS51007">
    <property type="entry name" value="CYTC"/>
    <property type="match status" value="1"/>
</dbReference>
<dbReference type="SMART" id="SM00220">
    <property type="entry name" value="S_TKc"/>
    <property type="match status" value="2"/>
</dbReference>
<feature type="domain" description="Protein kinase" evidence="10">
    <location>
        <begin position="24"/>
        <end position="311"/>
    </location>
</feature>
<dbReference type="EMBL" id="PKPP01010778">
    <property type="protein sequence ID" value="PWA45417.1"/>
    <property type="molecule type" value="Genomic_DNA"/>
</dbReference>
<evidence type="ECO:0000256" key="1">
    <source>
        <dbReference type="ARBA" id="ARBA00022527"/>
    </source>
</evidence>
<dbReference type="InterPro" id="IPR011009">
    <property type="entry name" value="Kinase-like_dom_sf"/>
</dbReference>
<keyword evidence="1" id="KW-0723">Serine/threonine-protein kinase</keyword>
<keyword evidence="8" id="KW-0349">Heme</keyword>
<dbReference type="Gene3D" id="3.30.200.20">
    <property type="entry name" value="Phosphorylase Kinase, domain 1"/>
    <property type="match status" value="4"/>
</dbReference>
<dbReference type="InterPro" id="IPR000719">
    <property type="entry name" value="Prot_kinase_dom"/>
</dbReference>
<dbReference type="GO" id="GO:0009055">
    <property type="term" value="F:electron transfer activity"/>
    <property type="evidence" value="ECO:0007669"/>
    <property type="project" value="InterPro"/>
</dbReference>
<evidence type="ECO:0000313" key="13">
    <source>
        <dbReference type="Proteomes" id="UP000245207"/>
    </source>
</evidence>
<dbReference type="Pfam" id="PF00069">
    <property type="entry name" value="Pkinase"/>
    <property type="match status" value="1"/>
</dbReference>
<comment type="caution">
    <text evidence="12">The sequence shown here is derived from an EMBL/GenBank/DDBJ whole genome shotgun (WGS) entry which is preliminary data.</text>
</comment>
<evidence type="ECO:0000256" key="6">
    <source>
        <dbReference type="ARBA" id="ARBA00022840"/>
    </source>
</evidence>
<name>A0A2U1L8U1_ARTAN</name>
<evidence type="ECO:0000256" key="5">
    <source>
        <dbReference type="ARBA" id="ARBA00022777"/>
    </source>
</evidence>
<feature type="domain" description="Cytochrome c" evidence="11">
    <location>
        <begin position="1382"/>
        <end position="1499"/>
    </location>
</feature>
<evidence type="ECO:0000256" key="2">
    <source>
        <dbReference type="ARBA" id="ARBA00022679"/>
    </source>
</evidence>
<keyword evidence="7 8" id="KW-0408">Iron</keyword>
<dbReference type="GO" id="GO:0004714">
    <property type="term" value="F:transmembrane receptor protein tyrosine kinase activity"/>
    <property type="evidence" value="ECO:0007669"/>
    <property type="project" value="InterPro"/>
</dbReference>
<dbReference type="InterPro" id="IPR001245">
    <property type="entry name" value="Ser-Thr/Tyr_kinase_cat_dom"/>
</dbReference>
<dbReference type="PANTHER" id="PTHR27003">
    <property type="entry name" value="OS07G0166700 PROTEIN"/>
    <property type="match status" value="1"/>
</dbReference>
<reference evidence="12 13" key="1">
    <citation type="journal article" date="2018" name="Mol. Plant">
        <title>The genome of Artemisia annua provides insight into the evolution of Asteraceae family and artemisinin biosynthesis.</title>
        <authorList>
            <person name="Shen Q."/>
            <person name="Zhang L."/>
            <person name="Liao Z."/>
            <person name="Wang S."/>
            <person name="Yan T."/>
            <person name="Shi P."/>
            <person name="Liu M."/>
            <person name="Fu X."/>
            <person name="Pan Q."/>
            <person name="Wang Y."/>
            <person name="Lv Z."/>
            <person name="Lu X."/>
            <person name="Zhang F."/>
            <person name="Jiang W."/>
            <person name="Ma Y."/>
            <person name="Chen M."/>
            <person name="Hao X."/>
            <person name="Li L."/>
            <person name="Tang Y."/>
            <person name="Lv G."/>
            <person name="Zhou Y."/>
            <person name="Sun X."/>
            <person name="Brodelius P.E."/>
            <person name="Rose J.K.C."/>
            <person name="Tang K."/>
        </authorList>
    </citation>
    <scope>NUCLEOTIDE SEQUENCE [LARGE SCALE GENOMIC DNA]</scope>
    <source>
        <strain evidence="13">cv. Huhao1</strain>
        <tissue evidence="12">Leaf</tissue>
    </source>
</reference>
<keyword evidence="3 8" id="KW-0479">Metal-binding</keyword>
<dbReference type="Pfam" id="PF14299">
    <property type="entry name" value="PP2"/>
    <property type="match status" value="1"/>
</dbReference>
<dbReference type="GO" id="GO:0005524">
    <property type="term" value="F:ATP binding"/>
    <property type="evidence" value="ECO:0007669"/>
    <property type="project" value="UniProtKB-UniRule"/>
</dbReference>
<evidence type="ECO:0000256" key="4">
    <source>
        <dbReference type="ARBA" id="ARBA00022741"/>
    </source>
</evidence>
<dbReference type="PROSITE" id="PS00108">
    <property type="entry name" value="PROTEIN_KINASE_ST"/>
    <property type="match status" value="1"/>
</dbReference>
<gene>
    <name evidence="12" type="ORF">CTI12_AA518150</name>
</gene>
<dbReference type="STRING" id="35608.A0A2U1L8U1"/>
<keyword evidence="2" id="KW-0808">Transferase</keyword>
<dbReference type="Pfam" id="PF07714">
    <property type="entry name" value="PK_Tyr_Ser-Thr"/>
    <property type="match status" value="3"/>
</dbReference>
<dbReference type="InterPro" id="IPR008271">
    <property type="entry name" value="Ser/Thr_kinase_AS"/>
</dbReference>
<evidence type="ECO:0000256" key="8">
    <source>
        <dbReference type="PROSITE-ProRule" id="PRU00433"/>
    </source>
</evidence>
<feature type="domain" description="Protein kinase" evidence="10">
    <location>
        <begin position="355"/>
        <end position="649"/>
    </location>
</feature>
<dbReference type="PROSITE" id="PS50011">
    <property type="entry name" value="PROTEIN_KINASE_DOM"/>
    <property type="match status" value="4"/>
</dbReference>
<feature type="domain" description="Protein kinase" evidence="10">
    <location>
        <begin position="990"/>
        <end position="1277"/>
    </location>
</feature>
<dbReference type="InterPro" id="IPR045272">
    <property type="entry name" value="ANXUR1/2-like"/>
</dbReference>
<dbReference type="InterPro" id="IPR025886">
    <property type="entry name" value="PP2-like"/>
</dbReference>
<dbReference type="GO" id="GO:0004674">
    <property type="term" value="F:protein serine/threonine kinase activity"/>
    <property type="evidence" value="ECO:0007669"/>
    <property type="project" value="UniProtKB-KW"/>
</dbReference>
<accession>A0A2U1L8U1</accession>
<evidence type="ECO:0000259" key="10">
    <source>
        <dbReference type="PROSITE" id="PS50011"/>
    </source>
</evidence>
<sequence>MVGNKDHSDPLFTRYPYSDDKTFLEIPSDLSRIPLVDIEQATNNFAQENIIQNVIEKKNYYWIMYKGELSGKKLAFISVRGQSICSHALRVLSELTKHQNVVSLIGICDEDSNDKFLVLEHPTRGGLDKYVSSTAHLTWLIRLKICLGIASALHYLQTYEIDIGDLNSASIHLDGNWQAKIQFITPSALFYTLKMLRQAQRGYTDPSYRHSGKQSEIYSFGVILFELLCARLAVTNDEEGGTQFLGRLARSHYEKGTLTEIIDPLLRVQMNRDSFTVFSELAYRCLSEDCPTISVVIEQLQKVLKLQEGFIYSELQQVKNIQHMKIPLSKIRSATRDFTFPLKHGKVYKADLSHFNVDKYVAENKIKRVSTKEIVKYPRRKSTVAIKSIDGGYGQRTEELLKTLLYRSHENLVKLVGFCDEDDGRIHVVYEYASNGSLDESIHSQHINFRKYTNNPTRETMRNIFPWVIRLQICLDAAHGLNFLHNGNGTRVRLLSSLKFKRKNDTIIHGNIKSSNILISQDGVGMIGDFGFSTNEYSDTHELTKEYDVYSFGLVLFEVLSGELTHFKISKDDPELLPNRVKRGFNQKELDNIIDPMLRQEFEKYRYLIGNRSAESLNMFAKITYRCFQEKAKGRPTMADVVEELEKAYKYHMENLKHLKIPFKEIYSATKGFDDCMIGWGGFGGVYRAELFHVDVRKYVGKKESLVELYGYPRRKGKVALKRREIMSGQGRKEFWKEIDVLSRLNHQNIISLVGFCYEYGEMIVIYDYASKGSFEKYIRNDQNLKWEQRLQICIDVAQGLNYLHNNHIIHRDVKSGNILLGGSLKGIIGDVGLSITINSADSQLKVDPVGTPGYIDPKYLERGILTKQSDMYSFGVVLLEVLCGEFVKPVKERLRAVLVEKAEQHLTNNQPSQIIGGYLRKDLKNGKLLASLKTFAAITHECLHSTDGDETHHLTMADVLKELKKALTVHLTGSETISLEEIKSATNHFSKERVIGSGASGKIYKGELSFSKKSIPVAVKRLNSVWVRTYGYGQFLKEVVKLSRYVHENIITLRGYCEEDDENIIIMDHASNESLDRHLDKSVLTWGIRLKISIGAAKGLNHIHSFEEDQNTVHGDIKSSNILLDHDWKASISDSIVSKTHGTKGYLDPQHFSSSSTKETDVYSFGVVLFEILSGKLAIEKAEKYSHHTLRQIINDERERYAGDGAEDKKVVFLAWMAARCFEENKLEALIFDNLTEQTDAKSIEVVSKVAYQCLHKAQEERPTMAFVIQELEKALDIHVDWEFEQKLPKDNENIMKMIEHRESQEITKKDLYPIFSSGILLNNGKVMDHEESADKLMIAESSVIRDQQPPNDFHEIMKRSQYDVLTMTKEELDKLLSTGVLMDNGEKLFLLSKVNCKKCHMLPAKAVINKSPDAKFTKCPSSTMSRFEEVVELQCHQAFSIKCDIETKMLSPDTAYACYLVFQLPENCEGLKCPVKARERLNKNNKEDTIIYLRAPGPIDLYRDKRVPENREDGWMEVRVWEFVYNNEIKNNYIPMEMKLVCLGGTMVGLTVCGVEFRPL</sequence>
<evidence type="ECO:0000256" key="3">
    <source>
        <dbReference type="ARBA" id="ARBA00022723"/>
    </source>
</evidence>
<dbReference type="GO" id="GO:0009506">
    <property type="term" value="C:plasmodesma"/>
    <property type="evidence" value="ECO:0007669"/>
    <property type="project" value="TreeGrafter"/>
</dbReference>
<dbReference type="InterPro" id="IPR017441">
    <property type="entry name" value="Protein_kinase_ATP_BS"/>
</dbReference>
<evidence type="ECO:0000256" key="7">
    <source>
        <dbReference type="ARBA" id="ARBA00023004"/>
    </source>
</evidence>
<dbReference type="Proteomes" id="UP000245207">
    <property type="component" value="Unassembled WGS sequence"/>
</dbReference>
<protein>
    <submittedName>
        <fullName evidence="12">Serine/threonine-protein kinase, active site protein</fullName>
    </submittedName>
</protein>
<organism evidence="12 13">
    <name type="scientific">Artemisia annua</name>
    <name type="common">Sweet wormwood</name>
    <dbReference type="NCBI Taxonomy" id="35608"/>
    <lineage>
        <taxon>Eukaryota</taxon>
        <taxon>Viridiplantae</taxon>
        <taxon>Streptophyta</taxon>
        <taxon>Embryophyta</taxon>
        <taxon>Tracheophyta</taxon>
        <taxon>Spermatophyta</taxon>
        <taxon>Magnoliopsida</taxon>
        <taxon>eudicotyledons</taxon>
        <taxon>Gunneridae</taxon>
        <taxon>Pentapetalae</taxon>
        <taxon>asterids</taxon>
        <taxon>campanulids</taxon>
        <taxon>Asterales</taxon>
        <taxon>Asteraceae</taxon>
        <taxon>Asteroideae</taxon>
        <taxon>Anthemideae</taxon>
        <taxon>Artemisiinae</taxon>
        <taxon>Artemisia</taxon>
    </lineage>
</organism>
<keyword evidence="13" id="KW-1185">Reference proteome</keyword>
<keyword evidence="5 12" id="KW-0418">Kinase</keyword>
<dbReference type="Gene3D" id="1.10.510.10">
    <property type="entry name" value="Transferase(Phosphotransferase) domain 1"/>
    <property type="match status" value="4"/>
</dbReference>
<evidence type="ECO:0000256" key="9">
    <source>
        <dbReference type="PROSITE-ProRule" id="PRU10141"/>
    </source>
</evidence>
<dbReference type="OrthoDB" id="1668230at2759"/>
<dbReference type="GO" id="GO:0005886">
    <property type="term" value="C:plasma membrane"/>
    <property type="evidence" value="ECO:0007669"/>
    <property type="project" value="TreeGrafter"/>
</dbReference>
<keyword evidence="4 9" id="KW-0547">Nucleotide-binding</keyword>
<proteinExistence type="predicted"/>
<evidence type="ECO:0000313" key="12">
    <source>
        <dbReference type="EMBL" id="PWA45417.1"/>
    </source>
</evidence>